<dbReference type="SUPFAM" id="SSF47370">
    <property type="entry name" value="Bromodomain"/>
    <property type="match status" value="1"/>
</dbReference>
<dbReference type="PROSITE" id="PS51525">
    <property type="entry name" value="NET"/>
    <property type="match status" value="1"/>
</dbReference>
<dbReference type="InterPro" id="IPR001487">
    <property type="entry name" value="Bromodomain"/>
</dbReference>
<sequence>MAPFIAIDFTGQKGSENCSVAPMMGKARKVSKGLTSGFVPDYRHSVETVGESEGFGSSVRVENEMTASGDSLPIKRKYENYDKYGVPVQVVSMSTISRSKKKDLKTRLKKELELLRSFEREVSSSSNVVFSPSSETRSCSDGKKRPTINSYQGPSAVSNIQRGRKLAPPRKGPGLKQCQSGKIQTGRSAASLSTPIDTLLKQCLTLLDRLMSHQYGWVFNDPVDAEKLNIPDYHTVIKHPMDLGTVKRRLTGGDYSNLLNFANDVRLTFSNAMSYNPRGTDVHVMAETLSKIFETRWKQIAKKLNSSASMQSMPSRVGSSFGTGNGAPVHDINKNEASSTDSKIKLDSVRQTMTDKEKQSLITELEALLGELPDKIVNFLKEQSSTAGQTCEDEIEIDLEALDDDTLFQLRKLIDEYKQEKHKIYLEAGPCEIEQLVREPGISNSSILANKGDNQAEMDVDVGENDISLVNYPPVEIDKDAAHKESKLNSSSTSSSDSGSSSSDSGSSSDHESDGPEVSASASNVKVSLADPGENIDKSNVKNDGTNTPQLDENDSHNKLPHMNAETHQEEENAPSERPVSPDKLYRAALLRSRFADTILKAREKTLEQGEDQDPEKLRIEREQLERQLKAEKARLQADAKAAEEARKKADAEVAAEAAAEARRKRELEREAAREALLKMEKTVEINENSKFMEDLEMLRAAAAEEVVIPSTSAEERIPDQSQSLEQLGSFNFQGNSNPLEQLGLYMKVDEEEEEEEEASGGRPD</sequence>
<dbReference type="CDD" id="cd05506">
    <property type="entry name" value="Bromo_plant1"/>
    <property type="match status" value="1"/>
</dbReference>
<keyword evidence="4 7" id="KW-0103">Bromodomain</keyword>
<keyword evidence="5" id="KW-0804">Transcription</keyword>
<feature type="domain" description="Bromo" evidence="10">
    <location>
        <begin position="211"/>
        <end position="283"/>
    </location>
</feature>
<name>A0A7N0UR66_KALFE</name>
<reference evidence="12" key="1">
    <citation type="submission" date="2021-01" db="UniProtKB">
        <authorList>
            <consortium name="EnsemblPlants"/>
        </authorList>
    </citation>
    <scope>IDENTIFICATION</scope>
</reference>
<dbReference type="InterPro" id="IPR036427">
    <property type="entry name" value="Bromodomain-like_sf"/>
</dbReference>
<feature type="compositionally biased region" description="Acidic residues" evidence="9">
    <location>
        <begin position="750"/>
        <end position="759"/>
    </location>
</feature>
<dbReference type="InterPro" id="IPR037377">
    <property type="entry name" value="GTE_bromo"/>
</dbReference>
<dbReference type="GO" id="GO:0005634">
    <property type="term" value="C:nucleus"/>
    <property type="evidence" value="ECO:0007669"/>
    <property type="project" value="UniProtKB-SubCell"/>
</dbReference>
<dbReference type="OMA" id="RNAVETM"/>
<feature type="region of interest" description="Disordered" evidence="9">
    <location>
        <begin position="483"/>
        <end position="582"/>
    </location>
</feature>
<feature type="compositionally biased region" description="Polar residues" evidence="9">
    <location>
        <begin position="720"/>
        <end position="739"/>
    </location>
</feature>
<feature type="region of interest" description="Disordered" evidence="9">
    <location>
        <begin position="129"/>
        <end position="183"/>
    </location>
</feature>
<feature type="compositionally biased region" description="Polar residues" evidence="9">
    <location>
        <begin position="147"/>
        <end position="161"/>
    </location>
</feature>
<dbReference type="Gramene" id="Kaladp0081s0352.1.v1.1">
    <property type="protein sequence ID" value="Kaladp0081s0352.1.v1.1"/>
    <property type="gene ID" value="Kaladp0081s0352.v1.1"/>
</dbReference>
<feature type="coiled-coil region" evidence="8">
    <location>
        <begin position="615"/>
        <end position="653"/>
    </location>
</feature>
<dbReference type="EnsemblPlants" id="Kaladp0081s0352.1.v1.1">
    <property type="protein sequence ID" value="Kaladp0081s0352.1.v1.1"/>
    <property type="gene ID" value="Kaladp0081s0352.v1.1"/>
</dbReference>
<feature type="compositionally biased region" description="Polar residues" evidence="9">
    <location>
        <begin position="542"/>
        <end position="551"/>
    </location>
</feature>
<accession>A0A7N0UR66</accession>
<dbReference type="Pfam" id="PF00439">
    <property type="entry name" value="Bromodomain"/>
    <property type="match status" value="1"/>
</dbReference>
<evidence type="ECO:0000256" key="2">
    <source>
        <dbReference type="ARBA" id="ARBA00023015"/>
    </source>
</evidence>
<keyword evidence="2" id="KW-0805">Transcription regulation</keyword>
<organism evidence="12 13">
    <name type="scientific">Kalanchoe fedtschenkoi</name>
    <name type="common">Lavender scallops</name>
    <name type="synonym">South American air plant</name>
    <dbReference type="NCBI Taxonomy" id="63787"/>
    <lineage>
        <taxon>Eukaryota</taxon>
        <taxon>Viridiplantae</taxon>
        <taxon>Streptophyta</taxon>
        <taxon>Embryophyta</taxon>
        <taxon>Tracheophyta</taxon>
        <taxon>Spermatophyta</taxon>
        <taxon>Magnoliopsida</taxon>
        <taxon>eudicotyledons</taxon>
        <taxon>Gunneridae</taxon>
        <taxon>Pentapetalae</taxon>
        <taxon>Saxifragales</taxon>
        <taxon>Crassulaceae</taxon>
        <taxon>Kalanchoe</taxon>
    </lineage>
</organism>
<evidence type="ECO:0000256" key="9">
    <source>
        <dbReference type="SAM" id="MobiDB-lite"/>
    </source>
</evidence>
<keyword evidence="13" id="KW-1185">Reference proteome</keyword>
<dbReference type="InterPro" id="IPR027353">
    <property type="entry name" value="NET_dom"/>
</dbReference>
<dbReference type="SMART" id="SM00297">
    <property type="entry name" value="BROMO"/>
    <property type="match status" value="1"/>
</dbReference>
<evidence type="ECO:0000256" key="4">
    <source>
        <dbReference type="ARBA" id="ARBA00023117"/>
    </source>
</evidence>
<evidence type="ECO:0000256" key="7">
    <source>
        <dbReference type="PROSITE-ProRule" id="PRU00035"/>
    </source>
</evidence>
<dbReference type="InterPro" id="IPR052442">
    <property type="entry name" value="Env_Response_Regulator"/>
</dbReference>
<feature type="region of interest" description="Disordered" evidence="9">
    <location>
        <begin position="746"/>
        <end position="765"/>
    </location>
</feature>
<evidence type="ECO:0000259" key="11">
    <source>
        <dbReference type="PROSITE" id="PS51525"/>
    </source>
</evidence>
<evidence type="ECO:0000256" key="8">
    <source>
        <dbReference type="SAM" id="Coils"/>
    </source>
</evidence>
<dbReference type="Pfam" id="PF17035">
    <property type="entry name" value="BET"/>
    <property type="match status" value="1"/>
</dbReference>
<dbReference type="PRINTS" id="PR00503">
    <property type="entry name" value="BROMODOMAIN"/>
</dbReference>
<evidence type="ECO:0000313" key="12">
    <source>
        <dbReference type="EnsemblPlants" id="Kaladp0081s0352.1.v1.1"/>
    </source>
</evidence>
<keyword evidence="6" id="KW-0539">Nucleus</keyword>
<dbReference type="PANTHER" id="PTHR46136:SF1">
    <property type="entry name" value="TRANSCRIPTION FACTOR GTE11-RELATED"/>
    <property type="match status" value="1"/>
</dbReference>
<dbReference type="Gene3D" id="1.20.920.10">
    <property type="entry name" value="Bromodomain-like"/>
    <property type="match status" value="1"/>
</dbReference>
<feature type="domain" description="NET" evidence="11">
    <location>
        <begin position="343"/>
        <end position="425"/>
    </location>
</feature>
<evidence type="ECO:0000256" key="6">
    <source>
        <dbReference type="ARBA" id="ARBA00023242"/>
    </source>
</evidence>
<keyword evidence="3 8" id="KW-0175">Coiled coil</keyword>
<evidence type="ECO:0000256" key="5">
    <source>
        <dbReference type="ARBA" id="ARBA00023163"/>
    </source>
</evidence>
<comment type="subcellular location">
    <subcellularLocation>
        <location evidence="1">Nucleus</location>
    </subcellularLocation>
</comment>
<dbReference type="Proteomes" id="UP000594263">
    <property type="component" value="Unplaced"/>
</dbReference>
<evidence type="ECO:0000313" key="13">
    <source>
        <dbReference type="Proteomes" id="UP000594263"/>
    </source>
</evidence>
<protein>
    <submittedName>
        <fullName evidence="12">Uncharacterized protein</fullName>
    </submittedName>
</protein>
<feature type="region of interest" description="Disordered" evidence="9">
    <location>
        <begin position="711"/>
        <end position="739"/>
    </location>
</feature>
<dbReference type="AlphaFoldDB" id="A0A7N0UR66"/>
<evidence type="ECO:0000256" key="3">
    <source>
        <dbReference type="ARBA" id="ARBA00023054"/>
    </source>
</evidence>
<evidence type="ECO:0000256" key="1">
    <source>
        <dbReference type="ARBA" id="ARBA00004123"/>
    </source>
</evidence>
<feature type="compositionally biased region" description="Low complexity" evidence="9">
    <location>
        <begin position="490"/>
        <end position="508"/>
    </location>
</feature>
<evidence type="ECO:0000259" key="10">
    <source>
        <dbReference type="PROSITE" id="PS50014"/>
    </source>
</evidence>
<dbReference type="PROSITE" id="PS50014">
    <property type="entry name" value="BROMODOMAIN_2"/>
    <property type="match status" value="1"/>
</dbReference>
<proteinExistence type="predicted"/>
<dbReference type="Gene3D" id="1.20.1270.220">
    <property type="match status" value="1"/>
</dbReference>
<dbReference type="InterPro" id="IPR038336">
    <property type="entry name" value="NET_sf"/>
</dbReference>
<dbReference type="PANTHER" id="PTHR46136">
    <property type="entry name" value="TRANSCRIPTION FACTOR GTE8"/>
    <property type="match status" value="1"/>
</dbReference>